<organism evidence="2 3">
    <name type="scientific">Paenibacillus campinasensis</name>
    <dbReference type="NCBI Taxonomy" id="66347"/>
    <lineage>
        <taxon>Bacteria</taxon>
        <taxon>Bacillati</taxon>
        <taxon>Bacillota</taxon>
        <taxon>Bacilli</taxon>
        <taxon>Bacillales</taxon>
        <taxon>Paenibacillaceae</taxon>
        <taxon>Paenibacillus</taxon>
    </lineage>
</organism>
<dbReference type="EMBL" id="WOAA01000030">
    <property type="protein sequence ID" value="MUG68625.1"/>
    <property type="molecule type" value="Genomic_DNA"/>
</dbReference>
<proteinExistence type="predicted"/>
<reference evidence="2 3" key="1">
    <citation type="submission" date="2019-11" db="EMBL/GenBank/DDBJ databases">
        <title>Draft genome sequences of five Paenibacillus species of dairy origin.</title>
        <authorList>
            <person name="Olajide A.M."/>
            <person name="Chen S."/>
            <person name="Lapointe G."/>
        </authorList>
    </citation>
    <scope>NUCLEOTIDE SEQUENCE [LARGE SCALE GENOMIC DNA]</scope>
    <source>
        <strain evidence="2 3">3CS1</strain>
    </source>
</reference>
<keyword evidence="3" id="KW-1185">Reference proteome</keyword>
<accession>A0ABW9T5M5</accession>
<keyword evidence="1" id="KW-0812">Transmembrane</keyword>
<keyword evidence="1" id="KW-0472">Membrane</keyword>
<feature type="transmembrane region" description="Helical" evidence="1">
    <location>
        <begin position="12"/>
        <end position="29"/>
    </location>
</feature>
<keyword evidence="1" id="KW-1133">Transmembrane helix</keyword>
<name>A0ABW9T5M5_9BACL</name>
<gene>
    <name evidence="2" type="ORF">GNP94_21880</name>
</gene>
<protein>
    <submittedName>
        <fullName evidence="2">Uncharacterized protein</fullName>
    </submittedName>
</protein>
<dbReference type="Proteomes" id="UP000435177">
    <property type="component" value="Unassembled WGS sequence"/>
</dbReference>
<evidence type="ECO:0000256" key="1">
    <source>
        <dbReference type="SAM" id="Phobius"/>
    </source>
</evidence>
<feature type="transmembrane region" description="Helical" evidence="1">
    <location>
        <begin position="35"/>
        <end position="53"/>
    </location>
</feature>
<evidence type="ECO:0000313" key="3">
    <source>
        <dbReference type="Proteomes" id="UP000435177"/>
    </source>
</evidence>
<evidence type="ECO:0000313" key="2">
    <source>
        <dbReference type="EMBL" id="MUG68625.1"/>
    </source>
</evidence>
<sequence>MIRWLNQNEGAVLKIVSVIFLGFGAGLFLVSEYVWALESGLIGVLIYGIYRFGSKFEKHINDDNDLN</sequence>
<dbReference type="RefSeq" id="WP_155618991.1">
    <property type="nucleotide sequence ID" value="NZ_WOAA01000030.1"/>
</dbReference>
<comment type="caution">
    <text evidence="2">The sequence shown here is derived from an EMBL/GenBank/DDBJ whole genome shotgun (WGS) entry which is preliminary data.</text>
</comment>